<accession>A0ABU6YND8</accession>
<dbReference type="Proteomes" id="UP001341840">
    <property type="component" value="Unassembled WGS sequence"/>
</dbReference>
<sequence>MDKKPEKAQSSVDRAPAPSRWRARAPLLNEEVSVGGAPARPRWRARATLFRNLHDKDMARPCDGGGAPARRQQISLNESYFGEFTFPGLGLSIGQAQLDLYGGGTAEAQQAFSHFINFSLRVVLGDFWESSPSLSFSLVFSSFDLVLWSWVEVWMILASNPKGKDGLILGLIPFYRRQAFASESESLMR</sequence>
<evidence type="ECO:0000256" key="1">
    <source>
        <dbReference type="SAM" id="MobiDB-lite"/>
    </source>
</evidence>
<evidence type="ECO:0000313" key="3">
    <source>
        <dbReference type="Proteomes" id="UP001341840"/>
    </source>
</evidence>
<protein>
    <submittedName>
        <fullName evidence="2">Uncharacterized protein</fullName>
    </submittedName>
</protein>
<organism evidence="2 3">
    <name type="scientific">Stylosanthes scabra</name>
    <dbReference type="NCBI Taxonomy" id="79078"/>
    <lineage>
        <taxon>Eukaryota</taxon>
        <taxon>Viridiplantae</taxon>
        <taxon>Streptophyta</taxon>
        <taxon>Embryophyta</taxon>
        <taxon>Tracheophyta</taxon>
        <taxon>Spermatophyta</taxon>
        <taxon>Magnoliopsida</taxon>
        <taxon>eudicotyledons</taxon>
        <taxon>Gunneridae</taxon>
        <taxon>Pentapetalae</taxon>
        <taxon>rosids</taxon>
        <taxon>fabids</taxon>
        <taxon>Fabales</taxon>
        <taxon>Fabaceae</taxon>
        <taxon>Papilionoideae</taxon>
        <taxon>50 kb inversion clade</taxon>
        <taxon>dalbergioids sensu lato</taxon>
        <taxon>Dalbergieae</taxon>
        <taxon>Pterocarpus clade</taxon>
        <taxon>Stylosanthes</taxon>
    </lineage>
</organism>
<gene>
    <name evidence="2" type="ORF">PIB30_068877</name>
</gene>
<comment type="caution">
    <text evidence="2">The sequence shown here is derived from an EMBL/GenBank/DDBJ whole genome shotgun (WGS) entry which is preliminary data.</text>
</comment>
<reference evidence="2 3" key="1">
    <citation type="journal article" date="2023" name="Plants (Basel)">
        <title>Bridging the Gap: Combining Genomics and Transcriptomics Approaches to Understand Stylosanthes scabra, an Orphan Legume from the Brazilian Caatinga.</title>
        <authorList>
            <person name="Ferreira-Neto J.R.C."/>
            <person name="da Silva M.D."/>
            <person name="Binneck E."/>
            <person name="de Melo N.F."/>
            <person name="da Silva R.H."/>
            <person name="de Melo A.L.T.M."/>
            <person name="Pandolfi V."/>
            <person name="Bustamante F.O."/>
            <person name="Brasileiro-Vidal A.C."/>
            <person name="Benko-Iseppon A.M."/>
        </authorList>
    </citation>
    <scope>NUCLEOTIDE SEQUENCE [LARGE SCALE GENOMIC DNA]</scope>
    <source>
        <tissue evidence="2">Leaves</tissue>
    </source>
</reference>
<dbReference type="EMBL" id="JASCZI010242401">
    <property type="protein sequence ID" value="MED6210941.1"/>
    <property type="molecule type" value="Genomic_DNA"/>
</dbReference>
<proteinExistence type="predicted"/>
<feature type="region of interest" description="Disordered" evidence="1">
    <location>
        <begin position="1"/>
        <end position="22"/>
    </location>
</feature>
<evidence type="ECO:0000313" key="2">
    <source>
        <dbReference type="EMBL" id="MED6210941.1"/>
    </source>
</evidence>
<keyword evidence="3" id="KW-1185">Reference proteome</keyword>
<name>A0ABU6YND8_9FABA</name>